<name>A0A6G1EF38_9ORYZ</name>
<comment type="caution">
    <text evidence="1">The sequence shown here is derived from an EMBL/GenBank/DDBJ whole genome shotgun (WGS) entry which is preliminary data.</text>
</comment>
<keyword evidence="2" id="KW-1185">Reference proteome</keyword>
<protein>
    <submittedName>
        <fullName evidence="1">Uncharacterized protein</fullName>
    </submittedName>
</protein>
<reference evidence="1 2" key="1">
    <citation type="submission" date="2019-11" db="EMBL/GenBank/DDBJ databases">
        <title>Whole genome sequence of Oryza granulata.</title>
        <authorList>
            <person name="Li W."/>
        </authorList>
    </citation>
    <scope>NUCLEOTIDE SEQUENCE [LARGE SCALE GENOMIC DNA]</scope>
    <source>
        <strain evidence="2">cv. Menghai</strain>
        <tissue evidence="1">Leaf</tissue>
    </source>
</reference>
<dbReference type="EMBL" id="SPHZ02000003">
    <property type="protein sequence ID" value="KAF0923034.1"/>
    <property type="molecule type" value="Genomic_DNA"/>
</dbReference>
<evidence type="ECO:0000313" key="1">
    <source>
        <dbReference type="EMBL" id="KAF0923034.1"/>
    </source>
</evidence>
<evidence type="ECO:0000313" key="2">
    <source>
        <dbReference type="Proteomes" id="UP000479710"/>
    </source>
</evidence>
<organism evidence="1 2">
    <name type="scientific">Oryza meyeriana var. granulata</name>
    <dbReference type="NCBI Taxonomy" id="110450"/>
    <lineage>
        <taxon>Eukaryota</taxon>
        <taxon>Viridiplantae</taxon>
        <taxon>Streptophyta</taxon>
        <taxon>Embryophyta</taxon>
        <taxon>Tracheophyta</taxon>
        <taxon>Spermatophyta</taxon>
        <taxon>Magnoliopsida</taxon>
        <taxon>Liliopsida</taxon>
        <taxon>Poales</taxon>
        <taxon>Poaceae</taxon>
        <taxon>BOP clade</taxon>
        <taxon>Oryzoideae</taxon>
        <taxon>Oryzeae</taxon>
        <taxon>Oryzinae</taxon>
        <taxon>Oryza</taxon>
        <taxon>Oryza meyeriana</taxon>
    </lineage>
</organism>
<proteinExistence type="predicted"/>
<dbReference type="AlphaFoldDB" id="A0A6G1EF38"/>
<sequence>MDKWSEMFRGADIYNVIYSAILIASTTHNGSCSATANSLSNGYSVVPMPLLTCNSPCKAAATGE</sequence>
<gene>
    <name evidence="1" type="ORF">E2562_003271</name>
</gene>
<dbReference type="Proteomes" id="UP000479710">
    <property type="component" value="Unassembled WGS sequence"/>
</dbReference>
<accession>A0A6G1EF38</accession>